<keyword evidence="2" id="KW-1133">Transmembrane helix</keyword>
<evidence type="ECO:0000256" key="2">
    <source>
        <dbReference type="SAM" id="Phobius"/>
    </source>
</evidence>
<feature type="transmembrane region" description="Helical" evidence="2">
    <location>
        <begin position="145"/>
        <end position="167"/>
    </location>
</feature>
<feature type="transmembrane region" description="Helical" evidence="2">
    <location>
        <begin position="233"/>
        <end position="259"/>
    </location>
</feature>
<keyword evidence="4" id="KW-1185">Reference proteome</keyword>
<evidence type="ECO:0000313" key="3">
    <source>
        <dbReference type="EMBL" id="KAK8847524.1"/>
    </source>
</evidence>
<evidence type="ECO:0000256" key="1">
    <source>
        <dbReference type="SAM" id="MobiDB-lite"/>
    </source>
</evidence>
<dbReference type="KEGG" id="kne:92182640"/>
<feature type="region of interest" description="Disordered" evidence="1">
    <location>
        <begin position="376"/>
        <end position="427"/>
    </location>
</feature>
<dbReference type="RefSeq" id="XP_066801042.1">
    <property type="nucleotide sequence ID" value="XM_066948474.1"/>
</dbReference>
<dbReference type="Proteomes" id="UP001388673">
    <property type="component" value="Unassembled WGS sequence"/>
</dbReference>
<reference evidence="3 4" key="1">
    <citation type="journal article" date="2024" name="bioRxiv">
        <title>Comparative genomics of Cryptococcus and Kwoniella reveals pathogenesis evolution and contrasting karyotype dynamics via intercentromeric recombination or chromosome fusion.</title>
        <authorList>
            <person name="Coelho M.A."/>
            <person name="David-Palma M."/>
            <person name="Shea T."/>
            <person name="Bowers K."/>
            <person name="McGinley-Smith S."/>
            <person name="Mohammad A.W."/>
            <person name="Gnirke A."/>
            <person name="Yurkov A.M."/>
            <person name="Nowrousian M."/>
            <person name="Sun S."/>
            <person name="Cuomo C.A."/>
            <person name="Heitman J."/>
        </authorList>
    </citation>
    <scope>NUCLEOTIDE SEQUENCE [LARGE SCALE GENOMIC DNA]</scope>
    <source>
        <strain evidence="3 4">CBS 13917</strain>
    </source>
</reference>
<feature type="transmembrane region" description="Helical" evidence="2">
    <location>
        <begin position="85"/>
        <end position="106"/>
    </location>
</feature>
<gene>
    <name evidence="3" type="ORF">IAR55_005382</name>
</gene>
<protein>
    <recommendedName>
        <fullName evidence="5">G protein-coupled receptor</fullName>
    </recommendedName>
</protein>
<keyword evidence="2" id="KW-0472">Membrane</keyword>
<feature type="transmembrane region" description="Helical" evidence="2">
    <location>
        <begin position="36"/>
        <end position="60"/>
    </location>
</feature>
<proteinExistence type="predicted"/>
<sequence>MPHGTTYGELTNATANLTTIAHIIAESIVSPEKVHAFAALNFIGIIGLLALVLTLTLSFYPDRNAGRGEGRVWRRRTLRAPRDPCLINAFVVLILVDILNLLYYLAQGGRVRPKLTEEQVAELIRAQHAVGQRTVSLYGVCRFQAVLQAGSQAAQAATILALVIRLWSKTIRLSTPVFKKVESRPMLIFLLAMPYLCILGFVPRLIILTRDANGPLILPVPFYCSLLDPELRIAYQMTTLGIAILALIMELWTIYLVWYHFNQTLVTSRKVGHNVSSSFDINLHAIRPTRSFKRFFFVRVALFVCWTLSMIAVTLYQAFDDTVFDAANDLAFSCAAPMAFICFATQRDVLRIWHIPATVPEWRQFLRLDPKAPVAHSAPASGRGTASLCHRFRRTDEERDDDETGPELNLRGFLGDYPSQTETSEGGDEEVLHVREMSGGSTAAEGGIESLEEKGHGLDEEVLAKSSEQMGEIVDLEAIGYTSRRSSTRQKASELYHV</sequence>
<feature type="transmembrane region" description="Helical" evidence="2">
    <location>
        <begin position="187"/>
        <end position="207"/>
    </location>
</feature>
<dbReference type="AlphaFoldDB" id="A0AAW0YM31"/>
<keyword evidence="2" id="KW-0812">Transmembrane</keyword>
<evidence type="ECO:0008006" key="5">
    <source>
        <dbReference type="Google" id="ProtNLM"/>
    </source>
</evidence>
<organism evidence="3 4">
    <name type="scientific">Kwoniella newhampshirensis</name>
    <dbReference type="NCBI Taxonomy" id="1651941"/>
    <lineage>
        <taxon>Eukaryota</taxon>
        <taxon>Fungi</taxon>
        <taxon>Dikarya</taxon>
        <taxon>Basidiomycota</taxon>
        <taxon>Agaricomycotina</taxon>
        <taxon>Tremellomycetes</taxon>
        <taxon>Tremellales</taxon>
        <taxon>Cryptococcaceae</taxon>
        <taxon>Kwoniella</taxon>
    </lineage>
</organism>
<name>A0AAW0YM31_9TREE</name>
<evidence type="ECO:0000313" key="4">
    <source>
        <dbReference type="Proteomes" id="UP001388673"/>
    </source>
</evidence>
<dbReference type="GeneID" id="92182640"/>
<feature type="transmembrane region" description="Helical" evidence="2">
    <location>
        <begin position="296"/>
        <end position="318"/>
    </location>
</feature>
<dbReference type="EMBL" id="JBCAWK010000010">
    <property type="protein sequence ID" value="KAK8847524.1"/>
    <property type="molecule type" value="Genomic_DNA"/>
</dbReference>
<comment type="caution">
    <text evidence="3">The sequence shown here is derived from an EMBL/GenBank/DDBJ whole genome shotgun (WGS) entry which is preliminary data.</text>
</comment>
<accession>A0AAW0YM31</accession>